<dbReference type="AlphaFoldDB" id="A0A559J842"/>
<protein>
    <submittedName>
        <fullName evidence="1">Phytanoyl-CoA dioxygenase family protein</fullName>
    </submittedName>
</protein>
<dbReference type="Proteomes" id="UP000316330">
    <property type="component" value="Unassembled WGS sequence"/>
</dbReference>
<keyword evidence="2" id="KW-1185">Reference proteome</keyword>
<keyword evidence="1" id="KW-0560">Oxidoreductase</keyword>
<dbReference type="PANTHER" id="PTHR40128">
    <property type="entry name" value="EXPRESSED PROTEIN"/>
    <property type="match status" value="1"/>
</dbReference>
<dbReference type="InterPro" id="IPR008775">
    <property type="entry name" value="Phytyl_CoA_dOase-like"/>
</dbReference>
<dbReference type="Pfam" id="PF05721">
    <property type="entry name" value="PhyH"/>
    <property type="match status" value="1"/>
</dbReference>
<comment type="caution">
    <text evidence="1">The sequence shown here is derived from an EMBL/GenBank/DDBJ whole genome shotgun (WGS) entry which is preliminary data.</text>
</comment>
<name>A0A559J842_9BACL</name>
<reference evidence="1 2" key="1">
    <citation type="submission" date="2019-07" db="EMBL/GenBank/DDBJ databases">
        <authorList>
            <person name="Kim J."/>
        </authorList>
    </citation>
    <scope>NUCLEOTIDE SEQUENCE [LARGE SCALE GENOMIC DNA]</scope>
    <source>
        <strain evidence="1 2">G13</strain>
    </source>
</reference>
<dbReference type="RefSeq" id="WP_144706480.1">
    <property type="nucleotide sequence ID" value="NZ_VNJJ01000018.1"/>
</dbReference>
<evidence type="ECO:0000313" key="2">
    <source>
        <dbReference type="Proteomes" id="UP000316330"/>
    </source>
</evidence>
<dbReference type="GO" id="GO:0016706">
    <property type="term" value="F:2-oxoglutarate-dependent dioxygenase activity"/>
    <property type="evidence" value="ECO:0007669"/>
    <property type="project" value="UniProtKB-ARBA"/>
</dbReference>
<dbReference type="SUPFAM" id="SSF51197">
    <property type="entry name" value="Clavaminate synthase-like"/>
    <property type="match status" value="1"/>
</dbReference>
<dbReference type="Gene3D" id="2.60.120.620">
    <property type="entry name" value="q2cbj1_9rhob like domain"/>
    <property type="match status" value="1"/>
</dbReference>
<evidence type="ECO:0000313" key="1">
    <source>
        <dbReference type="EMBL" id="TVX96059.1"/>
    </source>
</evidence>
<dbReference type="EMBL" id="VNJJ01000018">
    <property type="protein sequence ID" value="TVX96059.1"/>
    <property type="molecule type" value="Genomic_DNA"/>
</dbReference>
<accession>A0A559J842</accession>
<gene>
    <name evidence="1" type="ORF">FPZ45_21765</name>
</gene>
<keyword evidence="1" id="KW-0223">Dioxygenase</keyword>
<dbReference type="OrthoDB" id="243460at2"/>
<sequence>METLPINDNNLKPISGSFQDSTPMLKNLAALRERAEADGMLYFKGLIPREDIVRVRLDILEILKKHSLTDPRRELIEGMADLDEVCRYSGQELLWNGVGVTLEIYREIQKLESFHALAHHNHLLSMYSGLFESEPFPHPRNIGRIMLPHPAARATPSHQDYLHIQGETETWTAWIPLGDVPQSVGGLAVLKGSHKSGLLGVSEAPGAGGLETILCGLNYEWETVDYEAGDVLTFNSLTVHKSMPNQVSGKIRMSCDFRFQALKPGVVIEPRSLLPHGPYTWEELYEGWQHKDLQYYWENVGFRYSEFDETIRWQKEKIC</sequence>
<dbReference type="PANTHER" id="PTHR40128:SF1">
    <property type="entry name" value="PHYTANOYL-COA HYDROXYLASE"/>
    <property type="match status" value="1"/>
</dbReference>
<organism evidence="1 2">
    <name type="scientific">Cohnella terricola</name>
    <dbReference type="NCBI Taxonomy" id="1289167"/>
    <lineage>
        <taxon>Bacteria</taxon>
        <taxon>Bacillati</taxon>
        <taxon>Bacillota</taxon>
        <taxon>Bacilli</taxon>
        <taxon>Bacillales</taxon>
        <taxon>Paenibacillaceae</taxon>
        <taxon>Cohnella</taxon>
    </lineage>
</organism>
<proteinExistence type="predicted"/>